<protein>
    <recommendedName>
        <fullName evidence="10">MICOS complex subunit MIC19</fullName>
    </recommendedName>
</protein>
<evidence type="ECO:0000256" key="4">
    <source>
        <dbReference type="ARBA" id="ARBA00023157"/>
    </source>
</evidence>
<accession>V3ZGY6</accession>
<evidence type="ECO:0000256" key="2">
    <source>
        <dbReference type="ARBA" id="ARBA00023128"/>
    </source>
</evidence>
<gene>
    <name evidence="8" type="ORF">LOTGIDRAFT_69719</name>
</gene>
<dbReference type="PANTHER" id="PTHR21588">
    <property type="entry name" value="COILED-COIL-HELIX-COILED-COIL-HELIX DOMAIN CONTAINING 6"/>
    <property type="match status" value="1"/>
</dbReference>
<evidence type="ECO:0000256" key="6">
    <source>
        <dbReference type="ARBA" id="ARBA00034476"/>
    </source>
</evidence>
<evidence type="ECO:0000256" key="7">
    <source>
        <dbReference type="SAM" id="Coils"/>
    </source>
</evidence>
<dbReference type="KEGG" id="lgi:LOTGIDRAFT_69719"/>
<evidence type="ECO:0000256" key="1">
    <source>
        <dbReference type="ARBA" id="ARBA00022792"/>
    </source>
</evidence>
<keyword evidence="5" id="KW-0449">Lipoprotein</keyword>
<keyword evidence="3" id="KW-0472">Membrane</keyword>
<dbReference type="RefSeq" id="XP_009058748.1">
    <property type="nucleotide sequence ID" value="XM_009060500.1"/>
</dbReference>
<sequence>QDTKKAIQEVEAFYQEKLKQLEAKNAQLQKITTEQFAKAVQEVEQKFLKQTGSPVCDDIQGKVYNCYSSKPQQTLNCWKEVGAFTSCVERAR</sequence>
<dbReference type="PANTHER" id="PTHR21588:SF18">
    <property type="entry name" value="MICOS COMPLEX SUBUNIT MIC19"/>
    <property type="match status" value="1"/>
</dbReference>
<dbReference type="InterPro" id="IPR052632">
    <property type="entry name" value="MICOS_subunit_Mic19"/>
</dbReference>
<keyword evidence="1" id="KW-0999">Mitochondrion inner membrane</keyword>
<dbReference type="STRING" id="225164.V3ZGY6"/>
<feature type="non-terminal residue" evidence="8">
    <location>
        <position position="92"/>
    </location>
</feature>
<evidence type="ECO:0000256" key="5">
    <source>
        <dbReference type="ARBA" id="ARBA00023288"/>
    </source>
</evidence>
<dbReference type="OMA" id="MGNSETR"/>
<proteinExistence type="predicted"/>
<comment type="subcellular location">
    <subcellularLocation>
        <location evidence="6">Mitochondrion inner membrane</location>
        <topology evidence="6">Lipid-anchor</topology>
    </subcellularLocation>
</comment>
<keyword evidence="4" id="KW-1015">Disulfide bond</keyword>
<dbReference type="InterPro" id="IPR007964">
    <property type="entry name" value="MIC19/MIC25"/>
</dbReference>
<dbReference type="CTD" id="20251926"/>
<evidence type="ECO:0000256" key="3">
    <source>
        <dbReference type="ARBA" id="ARBA00023136"/>
    </source>
</evidence>
<feature type="non-terminal residue" evidence="8">
    <location>
        <position position="1"/>
    </location>
</feature>
<keyword evidence="2" id="KW-0496">Mitochondrion</keyword>
<reference evidence="8 9" key="1">
    <citation type="journal article" date="2013" name="Nature">
        <title>Insights into bilaterian evolution from three spiralian genomes.</title>
        <authorList>
            <person name="Simakov O."/>
            <person name="Marletaz F."/>
            <person name="Cho S.J."/>
            <person name="Edsinger-Gonzales E."/>
            <person name="Havlak P."/>
            <person name="Hellsten U."/>
            <person name="Kuo D.H."/>
            <person name="Larsson T."/>
            <person name="Lv J."/>
            <person name="Arendt D."/>
            <person name="Savage R."/>
            <person name="Osoegawa K."/>
            <person name="de Jong P."/>
            <person name="Grimwood J."/>
            <person name="Chapman J.A."/>
            <person name="Shapiro H."/>
            <person name="Aerts A."/>
            <person name="Otillar R.P."/>
            <person name="Terry A.Y."/>
            <person name="Boore J.L."/>
            <person name="Grigoriev I.V."/>
            <person name="Lindberg D.R."/>
            <person name="Seaver E.C."/>
            <person name="Weisblat D.A."/>
            <person name="Putnam N.H."/>
            <person name="Rokhsar D.S."/>
        </authorList>
    </citation>
    <scope>NUCLEOTIDE SEQUENCE [LARGE SCALE GENOMIC DNA]</scope>
</reference>
<organism evidence="8 9">
    <name type="scientific">Lottia gigantea</name>
    <name type="common">Giant owl limpet</name>
    <dbReference type="NCBI Taxonomy" id="225164"/>
    <lineage>
        <taxon>Eukaryota</taxon>
        <taxon>Metazoa</taxon>
        <taxon>Spiralia</taxon>
        <taxon>Lophotrochozoa</taxon>
        <taxon>Mollusca</taxon>
        <taxon>Gastropoda</taxon>
        <taxon>Patellogastropoda</taxon>
        <taxon>Lottioidea</taxon>
        <taxon>Lottiidae</taxon>
        <taxon>Lottia</taxon>
    </lineage>
</organism>
<dbReference type="EMBL" id="KB202408">
    <property type="protein sequence ID" value="ESO90493.1"/>
    <property type="molecule type" value="Genomic_DNA"/>
</dbReference>
<feature type="coiled-coil region" evidence="7">
    <location>
        <begin position="4"/>
        <end position="34"/>
    </location>
</feature>
<name>V3ZGY6_LOTGI</name>
<dbReference type="GO" id="GO:0061617">
    <property type="term" value="C:MICOS complex"/>
    <property type="evidence" value="ECO:0007669"/>
    <property type="project" value="InterPro"/>
</dbReference>
<dbReference type="OrthoDB" id="70030at2759"/>
<evidence type="ECO:0000313" key="9">
    <source>
        <dbReference type="Proteomes" id="UP000030746"/>
    </source>
</evidence>
<dbReference type="GO" id="GO:0007007">
    <property type="term" value="P:inner mitochondrial membrane organization"/>
    <property type="evidence" value="ECO:0007669"/>
    <property type="project" value="TreeGrafter"/>
</dbReference>
<dbReference type="HOGENOM" id="CLU_2460538_0_0_1"/>
<keyword evidence="9" id="KW-1185">Reference proteome</keyword>
<dbReference type="GeneID" id="20251926"/>
<keyword evidence="7" id="KW-0175">Coiled coil</keyword>
<evidence type="ECO:0008006" key="10">
    <source>
        <dbReference type="Google" id="ProtNLM"/>
    </source>
</evidence>
<dbReference type="AlphaFoldDB" id="V3ZGY6"/>
<dbReference type="Pfam" id="PF05300">
    <property type="entry name" value="MIC19_MIC25"/>
    <property type="match status" value="1"/>
</dbReference>
<dbReference type="Proteomes" id="UP000030746">
    <property type="component" value="Unassembled WGS sequence"/>
</dbReference>
<evidence type="ECO:0000313" key="8">
    <source>
        <dbReference type="EMBL" id="ESO90493.1"/>
    </source>
</evidence>